<dbReference type="InterPro" id="IPR038418">
    <property type="entry name" value="6-PTP_synth/QueD_sf"/>
</dbReference>
<dbReference type="RefSeq" id="WP_114401356.1">
    <property type="nucleotide sequence ID" value="NZ_QPGB01000001.1"/>
</dbReference>
<feature type="binding site" evidence="9">
    <location>
        <position position="34"/>
    </location>
    <ligand>
        <name>Zn(2+)</name>
        <dbReference type="ChEBI" id="CHEBI:29105"/>
    </ligand>
</feature>
<dbReference type="Pfam" id="PF01242">
    <property type="entry name" value="PTPS"/>
    <property type="match status" value="1"/>
</dbReference>
<protein>
    <recommendedName>
        <fullName evidence="3 8">6-carboxy-5,6,7,8-tetrahydropterin synthase</fullName>
        <ecNumber evidence="8">4.-.-.-</ecNumber>
    </recommendedName>
</protein>
<comment type="similarity">
    <text evidence="2 8">Belongs to the PTPS family. QueD subfamily.</text>
</comment>
<dbReference type="EMBL" id="QPGB01000001">
    <property type="protein sequence ID" value="RCS59206.1"/>
    <property type="molecule type" value="Genomic_DNA"/>
</dbReference>
<comment type="pathway">
    <text evidence="1 8">Purine metabolism; 7-cyano-7-deazaguanine biosynthesis.</text>
</comment>
<dbReference type="GO" id="GO:0008616">
    <property type="term" value="P:tRNA queuosine(34) biosynthetic process"/>
    <property type="evidence" value="ECO:0007669"/>
    <property type="project" value="UniProtKB-KW"/>
</dbReference>
<comment type="cofactor">
    <cofactor evidence="8 9">
        <name>Zn(2+)</name>
        <dbReference type="ChEBI" id="CHEBI:29105"/>
    </cofactor>
    <text evidence="8 9">Binds 1 zinc ion per subunit.</text>
</comment>
<evidence type="ECO:0000256" key="2">
    <source>
        <dbReference type="ARBA" id="ARBA00008900"/>
    </source>
</evidence>
<keyword evidence="8" id="KW-0671">Queuosine biosynthesis</keyword>
<evidence type="ECO:0000313" key="10">
    <source>
        <dbReference type="EMBL" id="RCS59206.1"/>
    </source>
</evidence>
<evidence type="ECO:0000256" key="7">
    <source>
        <dbReference type="ARBA" id="ARBA00048807"/>
    </source>
</evidence>
<keyword evidence="5 8" id="KW-0862">Zinc</keyword>
<dbReference type="PANTHER" id="PTHR12589">
    <property type="entry name" value="PYRUVOYL TETRAHYDROBIOPTERIN SYNTHASE"/>
    <property type="match status" value="1"/>
</dbReference>
<feature type="binding site" evidence="9">
    <location>
        <position position="14"/>
    </location>
    <ligand>
        <name>Zn(2+)</name>
        <dbReference type="ChEBI" id="CHEBI:29105"/>
    </ligand>
</feature>
<dbReference type="Gene3D" id="3.30.479.10">
    <property type="entry name" value="6-pyruvoyl tetrahydropterin synthase/QueD"/>
    <property type="match status" value="1"/>
</dbReference>
<dbReference type="GO" id="GO:0070497">
    <property type="term" value="F:6-carboxytetrahydropterin synthase activity"/>
    <property type="evidence" value="ECO:0007669"/>
    <property type="project" value="UniProtKB-EC"/>
</dbReference>
<keyword evidence="11" id="KW-1185">Reference proteome</keyword>
<evidence type="ECO:0000313" key="11">
    <source>
        <dbReference type="Proteomes" id="UP000252357"/>
    </source>
</evidence>
<dbReference type="GO" id="GO:0046872">
    <property type="term" value="F:metal ion binding"/>
    <property type="evidence" value="ECO:0007669"/>
    <property type="project" value="UniProtKB-KW"/>
</dbReference>
<evidence type="ECO:0000256" key="5">
    <source>
        <dbReference type="ARBA" id="ARBA00022833"/>
    </source>
</evidence>
<evidence type="ECO:0000256" key="1">
    <source>
        <dbReference type="ARBA" id="ARBA00005061"/>
    </source>
</evidence>
<keyword evidence="4 8" id="KW-0479">Metal-binding</keyword>
<dbReference type="AlphaFoldDB" id="A0A368L6F5"/>
<evidence type="ECO:0000256" key="9">
    <source>
        <dbReference type="PIRSR" id="PIRSR006113-2"/>
    </source>
</evidence>
<proteinExistence type="inferred from homology"/>
<comment type="catalytic activity">
    <reaction evidence="7 8">
        <text>7,8-dihydroneopterin 3'-triphosphate + H2O = 6-carboxy-5,6,7,8-tetrahydropterin + triphosphate + acetaldehyde + 2 H(+)</text>
        <dbReference type="Rhea" id="RHEA:27966"/>
        <dbReference type="ChEBI" id="CHEBI:15343"/>
        <dbReference type="ChEBI" id="CHEBI:15377"/>
        <dbReference type="ChEBI" id="CHEBI:15378"/>
        <dbReference type="ChEBI" id="CHEBI:18036"/>
        <dbReference type="ChEBI" id="CHEBI:58462"/>
        <dbReference type="ChEBI" id="CHEBI:61032"/>
        <dbReference type="EC" id="4.1.2.50"/>
    </reaction>
</comment>
<keyword evidence="6 8" id="KW-0456">Lyase</keyword>
<reference evidence="10 11" key="1">
    <citation type="journal article" date="2018" name="Int. J. Syst. Evol. Microbiol.">
        <title>Parvibium lacunae gen. nov., sp. nov., a new member of the family Alcaligenaceae isolated from a freshwater pond.</title>
        <authorList>
            <person name="Chen W.M."/>
            <person name="Xie P.B."/>
            <person name="Hsu M.Y."/>
            <person name="Sheu S.Y."/>
        </authorList>
    </citation>
    <scope>NUCLEOTIDE SEQUENCE [LARGE SCALE GENOMIC DNA]</scope>
    <source>
        <strain evidence="10 11">KMB9</strain>
    </source>
</reference>
<dbReference type="Proteomes" id="UP000252357">
    <property type="component" value="Unassembled WGS sequence"/>
</dbReference>
<dbReference type="PIRSF" id="PIRSF006113">
    <property type="entry name" value="PTP_synth"/>
    <property type="match status" value="1"/>
</dbReference>
<feature type="binding site" evidence="9">
    <location>
        <position position="36"/>
    </location>
    <ligand>
        <name>Zn(2+)</name>
        <dbReference type="ChEBI" id="CHEBI:29105"/>
    </ligand>
</feature>
<gene>
    <name evidence="10" type="ORF">DU000_00125</name>
</gene>
<dbReference type="UniPathway" id="UPA00391"/>
<sequence>MHELTQSFIFEAAHTLNRAYLADPAAVLGSKRIHGHSYRALVTVRGIADPTTGMLLDLHTFRQQLHTVQSQLDHHLLDEVADLGPATLENLTQYIWRQLQPTLASLYRVTVERVLTGDSCSYYGT</sequence>
<evidence type="ECO:0000256" key="4">
    <source>
        <dbReference type="ARBA" id="ARBA00022723"/>
    </source>
</evidence>
<evidence type="ECO:0000256" key="3">
    <source>
        <dbReference type="ARBA" id="ARBA00018141"/>
    </source>
</evidence>
<name>A0A368L6F5_9BURK</name>
<dbReference type="EC" id="4.-.-.-" evidence="8"/>
<evidence type="ECO:0000256" key="6">
    <source>
        <dbReference type="ARBA" id="ARBA00023239"/>
    </source>
</evidence>
<dbReference type="InterPro" id="IPR007115">
    <property type="entry name" value="6-PTP_synth/QueD"/>
</dbReference>
<dbReference type="OrthoDB" id="9804698at2"/>
<organism evidence="10 11">
    <name type="scientific">Parvibium lacunae</name>
    <dbReference type="NCBI Taxonomy" id="1888893"/>
    <lineage>
        <taxon>Bacteria</taxon>
        <taxon>Pseudomonadati</taxon>
        <taxon>Pseudomonadota</taxon>
        <taxon>Betaproteobacteria</taxon>
        <taxon>Burkholderiales</taxon>
        <taxon>Alcaligenaceae</taxon>
        <taxon>Parvibium</taxon>
    </lineage>
</organism>
<evidence type="ECO:0000256" key="8">
    <source>
        <dbReference type="PIRNR" id="PIRNR006113"/>
    </source>
</evidence>
<comment type="caution">
    <text evidence="10">The sequence shown here is derived from an EMBL/GenBank/DDBJ whole genome shotgun (WGS) entry which is preliminary data.</text>
</comment>
<accession>A0A368L6F5</accession>
<dbReference type="SUPFAM" id="SSF55620">
    <property type="entry name" value="Tetrahydrobiopterin biosynthesis enzymes-like"/>
    <property type="match status" value="1"/>
</dbReference>
<dbReference type="PANTHER" id="PTHR12589:SF7">
    <property type="entry name" value="6-PYRUVOYL TETRAHYDROBIOPTERIN SYNTHASE"/>
    <property type="match status" value="1"/>
</dbReference>